<dbReference type="GO" id="GO:0061709">
    <property type="term" value="P:reticulophagy"/>
    <property type="evidence" value="ECO:0007669"/>
    <property type="project" value="TreeGrafter"/>
</dbReference>
<keyword evidence="7" id="KW-0072">Autophagy</keyword>
<evidence type="ECO:0000256" key="1">
    <source>
        <dbReference type="ARBA" id="ARBA00004406"/>
    </source>
</evidence>
<evidence type="ECO:0000256" key="4">
    <source>
        <dbReference type="ARBA" id="ARBA00018070"/>
    </source>
</evidence>
<comment type="subcellular location">
    <subcellularLocation>
        <location evidence="1">Endoplasmic reticulum membrane</location>
        <topology evidence="1">Peripheral membrane protein</topology>
    </subcellularLocation>
    <subcellularLocation>
        <location evidence="2">Preautophagosomal structure membrane</location>
        <topology evidence="2">Peripheral membrane protein</topology>
    </subcellularLocation>
</comment>
<dbReference type="GO" id="GO:0043495">
    <property type="term" value="F:protein-membrane adaptor activity"/>
    <property type="evidence" value="ECO:0007669"/>
    <property type="project" value="TreeGrafter"/>
</dbReference>
<evidence type="ECO:0000313" key="12">
    <source>
        <dbReference type="EMBL" id="KAL0356822.1"/>
    </source>
</evidence>
<evidence type="ECO:0000256" key="8">
    <source>
        <dbReference type="ARBA" id="ARBA00023055"/>
    </source>
</evidence>
<keyword evidence="6" id="KW-0256">Endoplasmic reticulum</keyword>
<dbReference type="GO" id="GO:0061723">
    <property type="term" value="P:glycophagy"/>
    <property type="evidence" value="ECO:0007669"/>
    <property type="project" value="TreeGrafter"/>
</dbReference>
<evidence type="ECO:0000256" key="11">
    <source>
        <dbReference type="ARBA" id="ARBA00024615"/>
    </source>
</evidence>
<dbReference type="PANTHER" id="PTHR13190:SF1">
    <property type="entry name" value="AUTOPHAGY-RELATED 2, ISOFORM A"/>
    <property type="match status" value="1"/>
</dbReference>
<dbReference type="AlphaFoldDB" id="A0AAW2PKT2"/>
<dbReference type="GO" id="GO:0034727">
    <property type="term" value="P:piecemeal microautophagy of the nucleus"/>
    <property type="evidence" value="ECO:0007669"/>
    <property type="project" value="TreeGrafter"/>
</dbReference>
<reference evidence="12" key="2">
    <citation type="journal article" date="2024" name="Plant">
        <title>Genomic evolution and insights into agronomic trait innovations of Sesamum species.</title>
        <authorList>
            <person name="Miao H."/>
            <person name="Wang L."/>
            <person name="Qu L."/>
            <person name="Liu H."/>
            <person name="Sun Y."/>
            <person name="Le M."/>
            <person name="Wang Q."/>
            <person name="Wei S."/>
            <person name="Zheng Y."/>
            <person name="Lin W."/>
            <person name="Duan Y."/>
            <person name="Cao H."/>
            <person name="Xiong S."/>
            <person name="Wang X."/>
            <person name="Wei L."/>
            <person name="Li C."/>
            <person name="Ma Q."/>
            <person name="Ju M."/>
            <person name="Zhao R."/>
            <person name="Li G."/>
            <person name="Mu C."/>
            <person name="Tian Q."/>
            <person name="Mei H."/>
            <person name="Zhang T."/>
            <person name="Gao T."/>
            <person name="Zhang H."/>
        </authorList>
    </citation>
    <scope>NUCLEOTIDE SEQUENCE</scope>
    <source>
        <strain evidence="12">KEN8</strain>
    </source>
</reference>
<evidence type="ECO:0000256" key="10">
    <source>
        <dbReference type="ARBA" id="ARBA00024479"/>
    </source>
</evidence>
<keyword evidence="9" id="KW-0472">Membrane</keyword>
<evidence type="ECO:0000256" key="3">
    <source>
        <dbReference type="ARBA" id="ARBA00009714"/>
    </source>
</evidence>
<dbReference type="PANTHER" id="PTHR13190">
    <property type="entry name" value="AUTOPHAGY-RELATED 2, ISOFORM A"/>
    <property type="match status" value="1"/>
</dbReference>
<dbReference type="GO" id="GO:0006869">
    <property type="term" value="P:lipid transport"/>
    <property type="evidence" value="ECO:0007669"/>
    <property type="project" value="UniProtKB-KW"/>
</dbReference>
<dbReference type="InterPro" id="IPR026849">
    <property type="entry name" value="ATG2"/>
</dbReference>
<evidence type="ECO:0000256" key="5">
    <source>
        <dbReference type="ARBA" id="ARBA00022448"/>
    </source>
</evidence>
<keyword evidence="8" id="KW-0445">Lipid transport</keyword>
<gene>
    <name evidence="12" type="ORF">Scaly_1367900</name>
</gene>
<comment type="similarity">
    <text evidence="3">Belongs to the ATG2 family.</text>
</comment>
<name>A0AAW2PKT2_9LAMI</name>
<dbReference type="GO" id="GO:0034045">
    <property type="term" value="C:phagophore assembly site membrane"/>
    <property type="evidence" value="ECO:0007669"/>
    <property type="project" value="UniProtKB-SubCell"/>
</dbReference>
<evidence type="ECO:0000256" key="6">
    <source>
        <dbReference type="ARBA" id="ARBA00022824"/>
    </source>
</evidence>
<dbReference type="EMBL" id="JACGWM010000008">
    <property type="protein sequence ID" value="KAL0356822.1"/>
    <property type="molecule type" value="Genomic_DNA"/>
</dbReference>
<reference evidence="12" key="1">
    <citation type="submission" date="2020-06" db="EMBL/GenBank/DDBJ databases">
        <authorList>
            <person name="Li T."/>
            <person name="Hu X."/>
            <person name="Zhang T."/>
            <person name="Song X."/>
            <person name="Zhang H."/>
            <person name="Dai N."/>
            <person name="Sheng W."/>
            <person name="Hou X."/>
            <person name="Wei L."/>
        </authorList>
    </citation>
    <scope>NUCLEOTIDE SEQUENCE</scope>
    <source>
        <strain evidence="12">KEN8</strain>
        <tissue evidence="12">Leaf</tissue>
    </source>
</reference>
<dbReference type="GO" id="GO:0005789">
    <property type="term" value="C:endoplasmic reticulum membrane"/>
    <property type="evidence" value="ECO:0007669"/>
    <property type="project" value="UniProtKB-SubCell"/>
</dbReference>
<protein>
    <recommendedName>
        <fullName evidence="4">Autophagy-related protein 2</fullName>
    </recommendedName>
</protein>
<comment type="catalytic activity">
    <reaction evidence="11">
        <text>a 1,2-diacyl-sn-glycero-3-phosphoethanolamine(in) = a 1,2-diacyl-sn-glycero-3-phosphoethanolamine(out)</text>
        <dbReference type="Rhea" id="RHEA:38895"/>
        <dbReference type="ChEBI" id="CHEBI:64612"/>
    </reaction>
</comment>
<dbReference type="GO" id="GO:0000045">
    <property type="term" value="P:autophagosome assembly"/>
    <property type="evidence" value="ECO:0007669"/>
    <property type="project" value="TreeGrafter"/>
</dbReference>
<organism evidence="12">
    <name type="scientific">Sesamum calycinum</name>
    <dbReference type="NCBI Taxonomy" id="2727403"/>
    <lineage>
        <taxon>Eukaryota</taxon>
        <taxon>Viridiplantae</taxon>
        <taxon>Streptophyta</taxon>
        <taxon>Embryophyta</taxon>
        <taxon>Tracheophyta</taxon>
        <taxon>Spermatophyta</taxon>
        <taxon>Magnoliopsida</taxon>
        <taxon>eudicotyledons</taxon>
        <taxon>Gunneridae</taxon>
        <taxon>Pentapetalae</taxon>
        <taxon>asterids</taxon>
        <taxon>lamiids</taxon>
        <taxon>Lamiales</taxon>
        <taxon>Pedaliaceae</taxon>
        <taxon>Sesamum</taxon>
    </lineage>
</organism>
<dbReference type="GO" id="GO:0000422">
    <property type="term" value="P:autophagy of mitochondrion"/>
    <property type="evidence" value="ECO:0007669"/>
    <property type="project" value="TreeGrafter"/>
</dbReference>
<evidence type="ECO:0000256" key="2">
    <source>
        <dbReference type="ARBA" id="ARBA00004623"/>
    </source>
</evidence>
<comment type="caution">
    <text evidence="12">The sequence shown here is derived from an EMBL/GenBank/DDBJ whole genome shotgun (WGS) entry which is preliminary data.</text>
</comment>
<proteinExistence type="inferred from homology"/>
<evidence type="ECO:0000256" key="7">
    <source>
        <dbReference type="ARBA" id="ARBA00023006"/>
    </source>
</evidence>
<keyword evidence="5" id="KW-0813">Transport</keyword>
<evidence type="ECO:0000256" key="9">
    <source>
        <dbReference type="ARBA" id="ARBA00023136"/>
    </source>
</evidence>
<comment type="catalytic activity">
    <reaction evidence="10">
        <text>a 1,2-diacyl-sn-glycero-3-phospho-L-serine(in) = a 1,2-diacyl-sn-glycero-3-phospho-L-serine(out)</text>
        <dbReference type="Rhea" id="RHEA:38663"/>
        <dbReference type="ChEBI" id="CHEBI:57262"/>
    </reaction>
</comment>
<accession>A0AAW2PKT2</accession>
<dbReference type="GO" id="GO:0061908">
    <property type="term" value="C:phagophore"/>
    <property type="evidence" value="ECO:0007669"/>
    <property type="project" value="TreeGrafter"/>
</dbReference>
<sequence>MSGTLEFLKEIEKSIEVTHMESGFGLESEIKKYGFAPMGDQGKDIQSPKPIPVAKSEKSHTMTTSCSLKFNFGDVYLFLINSVFRRRFRKSINRQEASFTVEKIISAVNKTGHQSLVSLIWQESPVTGPWIVKKAKILASSENGRREDDKVVWRGCEFASVTTVKESKDFGARTRQEILARLLHGLLPPVTINLSKSQFENICGLLNQMVENFSCIISESVTFCNANINSDGM</sequence>
<dbReference type="GO" id="GO:0032266">
    <property type="term" value="F:phosphatidylinositol-3-phosphate binding"/>
    <property type="evidence" value="ECO:0007669"/>
    <property type="project" value="TreeGrafter"/>
</dbReference>